<dbReference type="Pfam" id="PF13847">
    <property type="entry name" value="Methyltransf_31"/>
    <property type="match status" value="1"/>
</dbReference>
<dbReference type="AlphaFoldDB" id="A0A0G4I703"/>
<dbReference type="GO" id="GO:0032259">
    <property type="term" value="P:methylation"/>
    <property type="evidence" value="ECO:0007669"/>
    <property type="project" value="UniProtKB-KW"/>
</dbReference>
<evidence type="ECO:0000256" key="2">
    <source>
        <dbReference type="ARBA" id="ARBA00022679"/>
    </source>
</evidence>
<evidence type="ECO:0000256" key="1">
    <source>
        <dbReference type="ARBA" id="ARBA00022603"/>
    </source>
</evidence>
<dbReference type="EMBL" id="CDMZ01005392">
    <property type="protein sequence ID" value="CEM52838.1"/>
    <property type="molecule type" value="Genomic_DNA"/>
</dbReference>
<accession>A0A0G4I703</accession>
<dbReference type="Pfam" id="PF13649">
    <property type="entry name" value="Methyltransf_25"/>
    <property type="match status" value="1"/>
</dbReference>
<dbReference type="PANTHER" id="PTHR43861">
    <property type="entry name" value="TRANS-ACONITATE 2-METHYLTRANSFERASE-RELATED"/>
    <property type="match status" value="1"/>
</dbReference>
<feature type="compositionally biased region" description="Low complexity" evidence="3">
    <location>
        <begin position="560"/>
        <end position="596"/>
    </location>
</feature>
<proteinExistence type="predicted"/>
<evidence type="ECO:0000259" key="5">
    <source>
        <dbReference type="Pfam" id="PF13847"/>
    </source>
</evidence>
<dbReference type="CDD" id="cd02440">
    <property type="entry name" value="AdoMet_MTases"/>
    <property type="match status" value="1"/>
</dbReference>
<feature type="region of interest" description="Disordered" evidence="3">
    <location>
        <begin position="550"/>
        <end position="596"/>
    </location>
</feature>
<dbReference type="GO" id="GO:0008168">
    <property type="term" value="F:methyltransferase activity"/>
    <property type="evidence" value="ECO:0007669"/>
    <property type="project" value="UniProtKB-KW"/>
</dbReference>
<keyword evidence="2" id="KW-0808">Transferase</keyword>
<evidence type="ECO:0000259" key="4">
    <source>
        <dbReference type="Pfam" id="PF13649"/>
    </source>
</evidence>
<dbReference type="InterPro" id="IPR041698">
    <property type="entry name" value="Methyltransf_25"/>
</dbReference>
<keyword evidence="1" id="KW-0489">Methyltransferase</keyword>
<sequence length="596" mass="66078">MATAERIQDTETKLWSELKASAWNDTLEGDSIFTSLYVTTCEQVEAQLATGVYDCLVDVGCGTGNIIGNVRTSVPRFGLDINPEFINHCKSLYSADIVFETGDACALVDWWESKRGSLRSPLVICCNNTINIMPKEIRARVFQQMIAVAGTNGRCLVTYWNGQMFSHAIMNYYKPNPTLCGEFTLKEVDFENRKLMTKTNYSTEWMLPDQVQRVVKTYDISVDFQDDFQPNTDHIGVHEMGIFVWFSRASTTNSKKYYDSDDAQIFYSSIWGAHTAHIGRYDLLTEEERGRLSTEEIVRRAEELHEEEIARLVRKLFRLRDVSVKLRVLDMGCGFGGLLRTLCRKGIVWRGTGVDLSTRMCDKAVELNKAAGIDGETLSIREESYAATSVPFESCDLVVALDSFIHVVPEAHEEVLREAYRVLRPGGWIVFSDIFQREGASSEALKPIYERFDLKSMATVEGFRKHLAAAGFGHFGFEALDACLTEHCDLVPKVLEEKKGSIDLSDAFIEKTARQLENWKSFGPGAVQWGVVKAQKLAKLPMLCRHGASTATAESDNGDAPGSPLSGVPSSSSSGGDSPSPSPAISSSSPSSAASR</sequence>
<evidence type="ECO:0000313" key="6">
    <source>
        <dbReference type="EMBL" id="CEM52838.1"/>
    </source>
</evidence>
<gene>
    <name evidence="6" type="ORF">Cvel_1922</name>
</gene>
<dbReference type="SUPFAM" id="SSF53335">
    <property type="entry name" value="S-adenosyl-L-methionine-dependent methyltransferases"/>
    <property type="match status" value="2"/>
</dbReference>
<evidence type="ECO:0000256" key="3">
    <source>
        <dbReference type="SAM" id="MobiDB-lite"/>
    </source>
</evidence>
<dbReference type="Gene3D" id="3.40.50.150">
    <property type="entry name" value="Vaccinia Virus protein VP39"/>
    <property type="match status" value="2"/>
</dbReference>
<dbReference type="PANTHER" id="PTHR43861:SF1">
    <property type="entry name" value="TRANS-ACONITATE 2-METHYLTRANSFERASE"/>
    <property type="match status" value="1"/>
</dbReference>
<evidence type="ECO:0008006" key="7">
    <source>
        <dbReference type="Google" id="ProtNLM"/>
    </source>
</evidence>
<protein>
    <recommendedName>
        <fullName evidence="7">Methyltransferase type 11 domain-containing protein</fullName>
    </recommendedName>
</protein>
<feature type="domain" description="Methyltransferase" evidence="4">
    <location>
        <begin position="328"/>
        <end position="427"/>
    </location>
</feature>
<reference evidence="6" key="1">
    <citation type="submission" date="2014-11" db="EMBL/GenBank/DDBJ databases">
        <authorList>
            <person name="Otto D Thomas"/>
            <person name="Naeem Raeece"/>
        </authorList>
    </citation>
    <scope>NUCLEOTIDE SEQUENCE</scope>
</reference>
<name>A0A0G4I703_9ALVE</name>
<feature type="domain" description="Methyltransferase" evidence="5">
    <location>
        <begin position="57"/>
        <end position="161"/>
    </location>
</feature>
<organism evidence="6">
    <name type="scientific">Chromera velia CCMP2878</name>
    <dbReference type="NCBI Taxonomy" id="1169474"/>
    <lineage>
        <taxon>Eukaryota</taxon>
        <taxon>Sar</taxon>
        <taxon>Alveolata</taxon>
        <taxon>Colpodellida</taxon>
        <taxon>Chromeraceae</taxon>
        <taxon>Chromera</taxon>
    </lineage>
</organism>
<dbReference type="InterPro" id="IPR025714">
    <property type="entry name" value="Methyltranfer_dom"/>
</dbReference>
<dbReference type="VEuPathDB" id="CryptoDB:Cvel_1922"/>
<dbReference type="InterPro" id="IPR029063">
    <property type="entry name" value="SAM-dependent_MTases_sf"/>
</dbReference>